<proteinExistence type="inferred from homology"/>
<dbReference type="GO" id="GO:0061157">
    <property type="term" value="P:mRNA destabilization"/>
    <property type="evidence" value="ECO:0007669"/>
    <property type="project" value="TreeGrafter"/>
</dbReference>
<protein>
    <recommendedName>
        <fullName evidence="1">YTH domain-containing family protein</fullName>
    </recommendedName>
</protein>
<evidence type="ECO:0000259" key="3">
    <source>
        <dbReference type="PROSITE" id="PS50882"/>
    </source>
</evidence>
<evidence type="ECO:0000313" key="4">
    <source>
        <dbReference type="EMBL" id="OAY77533.1"/>
    </source>
</evidence>
<dbReference type="STRING" id="4615.A0A199VKJ6"/>
<dbReference type="GO" id="GO:0003729">
    <property type="term" value="F:mRNA binding"/>
    <property type="evidence" value="ECO:0007669"/>
    <property type="project" value="UniProtKB-UniRule"/>
</dbReference>
<feature type="domain" description="YTH" evidence="3">
    <location>
        <begin position="128"/>
        <end position="259"/>
    </location>
</feature>
<dbReference type="InterPro" id="IPR045168">
    <property type="entry name" value="YTH_prot"/>
</dbReference>
<sequence length="322" mass="36150">MQSLEPSKVESEKEPTTAENCKEQGFYDENSPFMFHTGYGYSPHIPYGPYSPVMPPLPLVNGDIHTYSAQSIPFSEPYYPQQPIPPTMPYLSYPASIWESGANPPVDPRAAFTPDSLNTSSLLFQQITGFPLSYDWLSQDGSGSVNPFSPLAVPPQHIGAPGPFSQSNIPLPHAMVNASGHFCGVAEMIGPVDFEKSVDFWQQNRWSGCFPVKWRIVKDVPNNLFRHIVLENNDNKPVSNSRDTQEVNLEQGLEMLNIFKNHKDETSILDDFGFYDKREKAILEYKQKQKREAVSAEAINRISENFSRAIQIGESNNAENTD</sequence>
<feature type="compositionally biased region" description="Basic and acidic residues" evidence="2">
    <location>
        <begin position="7"/>
        <end position="22"/>
    </location>
</feature>
<name>A0A199VKJ6_ANACO</name>
<dbReference type="Gene3D" id="3.10.590.10">
    <property type="entry name" value="ph1033 like domains"/>
    <property type="match status" value="1"/>
</dbReference>
<dbReference type="GO" id="GO:0005737">
    <property type="term" value="C:cytoplasm"/>
    <property type="evidence" value="ECO:0007669"/>
    <property type="project" value="TreeGrafter"/>
</dbReference>
<gene>
    <name evidence="4" type="ORF">ACMD2_18583</name>
</gene>
<dbReference type="PANTHER" id="PTHR12357">
    <property type="entry name" value="YTH YT521-B HOMOLOGY DOMAIN-CONTAINING"/>
    <property type="match status" value="1"/>
</dbReference>
<dbReference type="PANTHER" id="PTHR12357:SF89">
    <property type="entry name" value="YTH DOMAIN-CONTAINING FAMILY PROTEIN"/>
    <property type="match status" value="1"/>
</dbReference>
<feature type="region of interest" description="Disordered" evidence="2">
    <location>
        <begin position="1"/>
        <end position="24"/>
    </location>
</feature>
<comment type="caution">
    <text evidence="4">The sequence shown here is derived from an EMBL/GenBank/DDBJ whole genome shotgun (WGS) entry which is preliminary data.</text>
</comment>
<keyword evidence="1" id="KW-0694">RNA-binding</keyword>
<accession>A0A199VKJ6</accession>
<evidence type="ECO:0000313" key="5">
    <source>
        <dbReference type="Proteomes" id="UP000092600"/>
    </source>
</evidence>
<organism evidence="4 5">
    <name type="scientific">Ananas comosus</name>
    <name type="common">Pineapple</name>
    <name type="synonym">Ananas ananas</name>
    <dbReference type="NCBI Taxonomy" id="4615"/>
    <lineage>
        <taxon>Eukaryota</taxon>
        <taxon>Viridiplantae</taxon>
        <taxon>Streptophyta</taxon>
        <taxon>Embryophyta</taxon>
        <taxon>Tracheophyta</taxon>
        <taxon>Spermatophyta</taxon>
        <taxon>Magnoliopsida</taxon>
        <taxon>Liliopsida</taxon>
        <taxon>Poales</taxon>
        <taxon>Bromeliaceae</taxon>
        <taxon>Bromelioideae</taxon>
        <taxon>Ananas</taxon>
    </lineage>
</organism>
<dbReference type="InterPro" id="IPR007275">
    <property type="entry name" value="YTH_domain"/>
</dbReference>
<reference evidence="4 5" key="1">
    <citation type="journal article" date="2016" name="DNA Res.">
        <title>The draft genome of MD-2 pineapple using hybrid error correction of long reads.</title>
        <authorList>
            <person name="Redwan R.M."/>
            <person name="Saidin A."/>
            <person name="Kumar S.V."/>
        </authorList>
    </citation>
    <scope>NUCLEOTIDE SEQUENCE [LARGE SCALE GENOMIC DNA]</scope>
    <source>
        <strain evidence="5">cv. MD2</strain>
        <tissue evidence="4">Leaf</tissue>
    </source>
</reference>
<evidence type="ECO:0000256" key="1">
    <source>
        <dbReference type="RuleBase" id="RU369095"/>
    </source>
</evidence>
<dbReference type="Proteomes" id="UP000092600">
    <property type="component" value="Unassembled WGS sequence"/>
</dbReference>
<comment type="function">
    <text evidence="1">Specifically recognizes and binds N6-methyladenosine (m6A)-containing RNAs, and regulates mRNA stability. M6A is a modification present at internal sites of mRNAs and some non-coding RNAs and plays a role in mRNA stability and processing.</text>
</comment>
<dbReference type="GO" id="GO:1990247">
    <property type="term" value="F:N6-methyladenosine-containing RNA reader activity"/>
    <property type="evidence" value="ECO:0007669"/>
    <property type="project" value="UniProtKB-UniRule"/>
</dbReference>
<dbReference type="CDD" id="cd21134">
    <property type="entry name" value="YTH"/>
    <property type="match status" value="1"/>
</dbReference>
<comment type="similarity">
    <text evidence="1">Belongs to the YTHDF family.</text>
</comment>
<dbReference type="Pfam" id="PF04146">
    <property type="entry name" value="YTH"/>
    <property type="match status" value="1"/>
</dbReference>
<dbReference type="PROSITE" id="PS50882">
    <property type="entry name" value="YTH"/>
    <property type="match status" value="1"/>
</dbReference>
<dbReference type="EMBL" id="LSRQ01001512">
    <property type="protein sequence ID" value="OAY77533.1"/>
    <property type="molecule type" value="Genomic_DNA"/>
</dbReference>
<dbReference type="AlphaFoldDB" id="A0A199VKJ6"/>
<evidence type="ECO:0000256" key="2">
    <source>
        <dbReference type="SAM" id="MobiDB-lite"/>
    </source>
</evidence>